<dbReference type="EMBL" id="HF935198">
    <property type="protein sequence ID" value="CCX04323.1"/>
    <property type="molecule type" value="Genomic_DNA"/>
</dbReference>
<gene>
    <name evidence="1" type="ORF">PCON_01828</name>
</gene>
<evidence type="ECO:0000313" key="2">
    <source>
        <dbReference type="Proteomes" id="UP000018144"/>
    </source>
</evidence>
<keyword evidence="2" id="KW-1185">Reference proteome</keyword>
<protein>
    <submittedName>
        <fullName evidence="1">Uncharacterized protein</fullName>
    </submittedName>
</protein>
<accession>U4KTS2</accession>
<evidence type="ECO:0000313" key="1">
    <source>
        <dbReference type="EMBL" id="CCX04323.1"/>
    </source>
</evidence>
<sequence>MEARDSSETSFDVLVEVMHVDGEQNGGSGRPLCESSHYRQLLTFLSIDYHTYPPVRHEIEHPFHQAFVNSDLPHLPRQTVASDTRECGPHNFYMDTETVLI</sequence>
<name>U4KTS2_PYROM</name>
<dbReference type="AlphaFoldDB" id="U4KTS2"/>
<proteinExistence type="predicted"/>
<dbReference type="Proteomes" id="UP000018144">
    <property type="component" value="Unassembled WGS sequence"/>
</dbReference>
<reference evidence="1 2" key="1">
    <citation type="journal article" date="2013" name="PLoS Genet.">
        <title>The genome and development-dependent transcriptomes of Pyronema confluens: a window into fungal evolution.</title>
        <authorList>
            <person name="Traeger S."/>
            <person name="Altegoer F."/>
            <person name="Freitag M."/>
            <person name="Gabaldon T."/>
            <person name="Kempken F."/>
            <person name="Kumar A."/>
            <person name="Marcet-Houben M."/>
            <person name="Poggeler S."/>
            <person name="Stajich J.E."/>
            <person name="Nowrousian M."/>
        </authorList>
    </citation>
    <scope>NUCLEOTIDE SEQUENCE [LARGE SCALE GENOMIC DNA]</scope>
    <source>
        <strain evidence="2">CBS 100304</strain>
        <tissue evidence="1">Vegetative mycelium</tissue>
    </source>
</reference>
<organism evidence="1 2">
    <name type="scientific">Pyronema omphalodes (strain CBS 100304)</name>
    <name type="common">Pyronema confluens</name>
    <dbReference type="NCBI Taxonomy" id="1076935"/>
    <lineage>
        <taxon>Eukaryota</taxon>
        <taxon>Fungi</taxon>
        <taxon>Dikarya</taxon>
        <taxon>Ascomycota</taxon>
        <taxon>Pezizomycotina</taxon>
        <taxon>Pezizomycetes</taxon>
        <taxon>Pezizales</taxon>
        <taxon>Pyronemataceae</taxon>
        <taxon>Pyronema</taxon>
    </lineage>
</organism>